<comment type="subcellular location">
    <subcellularLocation>
        <location evidence="1 15">Cytoplasm</location>
    </subcellularLocation>
</comment>
<evidence type="ECO:0000313" key="21">
    <source>
        <dbReference type="Proteomes" id="UP000248259"/>
    </source>
</evidence>
<dbReference type="SUPFAM" id="SSF56037">
    <property type="entry name" value="PheT/TilS domain"/>
    <property type="match status" value="1"/>
</dbReference>
<proteinExistence type="inferred from homology"/>
<evidence type="ECO:0000256" key="15">
    <source>
        <dbReference type="HAMAP-Rule" id="MF_00283"/>
    </source>
</evidence>
<dbReference type="EC" id="6.1.1.20" evidence="15"/>
<dbReference type="Pfam" id="PF17759">
    <property type="entry name" value="tRNA_synthFbeta"/>
    <property type="match status" value="1"/>
</dbReference>
<dbReference type="InterPro" id="IPR004532">
    <property type="entry name" value="Phe-tRNA-ligase_IIc_bsu_bact"/>
</dbReference>
<evidence type="ECO:0000256" key="8">
    <source>
        <dbReference type="ARBA" id="ARBA00022741"/>
    </source>
</evidence>
<dbReference type="InterPro" id="IPR012340">
    <property type="entry name" value="NA-bd_OB-fold"/>
</dbReference>
<dbReference type="FunFam" id="2.40.50.140:FF:000045">
    <property type="entry name" value="Phenylalanine--tRNA ligase beta subunit"/>
    <property type="match status" value="1"/>
</dbReference>
<dbReference type="Pfam" id="PF03147">
    <property type="entry name" value="FDX-ACB"/>
    <property type="match status" value="1"/>
</dbReference>
<sequence length="796" mass="86367">MQFSEQWLRTFVNPSLDSAALGHLMTMAGLEVEEADPVAPAFTGIVVAQIVEAEKHPNADKLRVCKVDAGTGELLQIVCGAPNAAAGLKVPCAKVGAVLPGDFAIKAAKLRGVESFGMLCSARELGLSEDHAGLHVLPEDAPVGSDIRDYLGLDDTLFTIKLTPNRADCLSLSGVAREVAALTDSMLTLPAVQPVLPGIDDRRSIVLDAPAACPRYCGRILRGVDAKAPTPEWMKQRLQRSGIRAISALVDITNYVMLELGQPLHAFDNARLDGAIHVRMPRAGEQLKLLNEQIVTPAVDTLLIADDARALAMAGVMGGEESGITLDTTDVFLESAFFAPAAIAGRARAHGFVSDASHRFERGVDFELARPAIERATRLILDICGGVAGPVEEAVAVEALPQRPAVRLRPARARRVLGIDLNNAEIESLLRRVHLAPVQSGDDFLVTPPSFRFDIEIEEDLIEELVRLYGYDNIPARVPQGGLMMLERSESSRTVWDVRHLLAARGFQEVVNFAFVEDAWERDFCANDDPIRLANPIASQMSVMRSSLIPGLVANLATNRKRQQARVRVFEIGRCFERKADGEPVAGFHQPMRIAALVSGTALQEQWGERARPVDFYDLKGDLEALFAPRELCFERVSDPALHPGRAAAVMLDGRHIGVVGELHPVWVQRYELGTAPIVFEIELGDALQAEMPVFATVSKMPAVARDLALVLGQEVPVARVLEVLEAAASGIVSAIELFDVYHGKGIDPDKKSLAFRVLMQDTQRTLEDSEVDAAMNALIRHAELTLGARLRGSGE</sequence>
<dbReference type="CDD" id="cd00769">
    <property type="entry name" value="PheRS_beta_core"/>
    <property type="match status" value="1"/>
</dbReference>
<evidence type="ECO:0000256" key="4">
    <source>
        <dbReference type="ARBA" id="ARBA00022490"/>
    </source>
</evidence>
<dbReference type="InterPro" id="IPR005147">
    <property type="entry name" value="tRNA_synthase_B5-dom"/>
</dbReference>
<feature type="binding site" evidence="15">
    <location>
        <position position="464"/>
    </location>
    <ligand>
        <name>Mg(2+)</name>
        <dbReference type="ChEBI" id="CHEBI:18420"/>
        <note>shared with alpha subunit</note>
    </ligand>
</feature>
<dbReference type="PROSITE" id="PS51447">
    <property type="entry name" value="FDX_ACB"/>
    <property type="match status" value="1"/>
</dbReference>
<evidence type="ECO:0000256" key="12">
    <source>
        <dbReference type="ARBA" id="ARBA00022917"/>
    </source>
</evidence>
<dbReference type="SUPFAM" id="SSF55681">
    <property type="entry name" value="Class II aaRS and biotin synthetases"/>
    <property type="match status" value="1"/>
</dbReference>
<dbReference type="NCBIfam" id="NF045760">
    <property type="entry name" value="YtpR"/>
    <property type="match status" value="1"/>
</dbReference>
<accession>A0A323UVW4</accession>
<dbReference type="CDD" id="cd02796">
    <property type="entry name" value="tRNA_bind_bactPheRS"/>
    <property type="match status" value="1"/>
</dbReference>
<evidence type="ECO:0000256" key="7">
    <source>
        <dbReference type="ARBA" id="ARBA00022723"/>
    </source>
</evidence>
<dbReference type="GO" id="GO:0006432">
    <property type="term" value="P:phenylalanyl-tRNA aminoacylation"/>
    <property type="evidence" value="ECO:0007669"/>
    <property type="project" value="UniProtKB-UniRule"/>
</dbReference>
<dbReference type="HAMAP" id="MF_00283">
    <property type="entry name" value="Phe_tRNA_synth_beta1"/>
    <property type="match status" value="1"/>
</dbReference>
<evidence type="ECO:0000259" key="19">
    <source>
        <dbReference type="PROSITE" id="PS51483"/>
    </source>
</evidence>
<dbReference type="Gene3D" id="3.30.930.10">
    <property type="entry name" value="Bira Bifunctional Protein, Domain 2"/>
    <property type="match status" value="1"/>
</dbReference>
<keyword evidence="13 15" id="KW-0030">Aminoacyl-tRNA synthetase</keyword>
<keyword evidence="4 15" id="KW-0963">Cytoplasm</keyword>
<dbReference type="GO" id="GO:0009328">
    <property type="term" value="C:phenylalanine-tRNA ligase complex"/>
    <property type="evidence" value="ECO:0007669"/>
    <property type="project" value="TreeGrafter"/>
</dbReference>
<protein>
    <recommendedName>
        <fullName evidence="15">Phenylalanine--tRNA ligase beta subunit</fullName>
        <ecNumber evidence="15">6.1.1.20</ecNumber>
    </recommendedName>
    <alternativeName>
        <fullName evidence="15">Phenylalanyl-tRNA synthetase beta subunit</fullName>
        <shortName evidence="15">PheRS</shortName>
    </alternativeName>
</protein>
<evidence type="ECO:0000256" key="5">
    <source>
        <dbReference type="ARBA" id="ARBA00022555"/>
    </source>
</evidence>
<keyword evidence="12 15" id="KW-0648">Protein biosynthesis</keyword>
<dbReference type="InterPro" id="IPR005146">
    <property type="entry name" value="B3/B4_tRNA-bd"/>
</dbReference>
<dbReference type="InterPro" id="IPR005121">
    <property type="entry name" value="Fdx_antiC-bd"/>
</dbReference>
<comment type="similarity">
    <text evidence="2 15">Belongs to the phenylalanyl-tRNA synthetase beta subunit family. Type 1 subfamily.</text>
</comment>
<comment type="subunit">
    <text evidence="3 15">Tetramer of two alpha and two beta subunits.</text>
</comment>
<dbReference type="InterPro" id="IPR045864">
    <property type="entry name" value="aa-tRNA-synth_II/BPL/LPL"/>
</dbReference>
<dbReference type="FunFam" id="3.30.930.10:FF:000022">
    <property type="entry name" value="Phenylalanine--tRNA ligase beta subunit"/>
    <property type="match status" value="1"/>
</dbReference>
<dbReference type="InterPro" id="IPR036690">
    <property type="entry name" value="Fdx_antiC-bd_sf"/>
</dbReference>
<comment type="caution">
    <text evidence="20">The sequence shown here is derived from an EMBL/GenBank/DDBJ whole genome shotgun (WGS) entry which is preliminary data.</text>
</comment>
<dbReference type="RefSeq" id="WP_110524341.1">
    <property type="nucleotide sequence ID" value="NZ_QKOE01000006.1"/>
</dbReference>
<dbReference type="InterPro" id="IPR020825">
    <property type="entry name" value="Phe-tRNA_synthase-like_B3/B4"/>
</dbReference>
<evidence type="ECO:0000256" key="3">
    <source>
        <dbReference type="ARBA" id="ARBA00011209"/>
    </source>
</evidence>
<dbReference type="InterPro" id="IPR033714">
    <property type="entry name" value="tRNA_bind_bactPheRS"/>
</dbReference>
<evidence type="ECO:0000259" key="18">
    <source>
        <dbReference type="PROSITE" id="PS51447"/>
    </source>
</evidence>
<dbReference type="EMBL" id="QKOE01000006">
    <property type="protein sequence ID" value="PZA16577.1"/>
    <property type="molecule type" value="Genomic_DNA"/>
</dbReference>
<dbReference type="PROSITE" id="PS51483">
    <property type="entry name" value="B5"/>
    <property type="match status" value="1"/>
</dbReference>
<keyword evidence="8 15" id="KW-0547">Nucleotide-binding</keyword>
<dbReference type="SUPFAM" id="SSF54991">
    <property type="entry name" value="Anticodon-binding domain of PheRS"/>
    <property type="match status" value="1"/>
</dbReference>
<dbReference type="NCBIfam" id="TIGR00472">
    <property type="entry name" value="pheT_bact"/>
    <property type="match status" value="1"/>
</dbReference>
<dbReference type="SMART" id="SM00896">
    <property type="entry name" value="FDX-ACB"/>
    <property type="match status" value="1"/>
</dbReference>
<dbReference type="Gene3D" id="3.30.56.10">
    <property type="match status" value="2"/>
</dbReference>
<evidence type="ECO:0000256" key="14">
    <source>
        <dbReference type="ARBA" id="ARBA00049255"/>
    </source>
</evidence>
<evidence type="ECO:0000313" key="20">
    <source>
        <dbReference type="EMBL" id="PZA16577.1"/>
    </source>
</evidence>
<dbReference type="GO" id="GO:0000049">
    <property type="term" value="F:tRNA binding"/>
    <property type="evidence" value="ECO:0007669"/>
    <property type="project" value="UniProtKB-UniRule"/>
</dbReference>
<dbReference type="FunFam" id="3.30.56.10:FF:000002">
    <property type="entry name" value="Phenylalanine--tRNA ligase beta subunit"/>
    <property type="match status" value="1"/>
</dbReference>
<comment type="cofactor">
    <cofactor evidence="15">
        <name>Mg(2+)</name>
        <dbReference type="ChEBI" id="CHEBI:18420"/>
    </cofactor>
    <text evidence="15">Binds 2 magnesium ions per tetramer.</text>
</comment>
<dbReference type="Pfam" id="PF03484">
    <property type="entry name" value="B5"/>
    <property type="match status" value="1"/>
</dbReference>
<dbReference type="SMART" id="SM00874">
    <property type="entry name" value="B5"/>
    <property type="match status" value="1"/>
</dbReference>
<keyword evidence="7 15" id="KW-0479">Metal-binding</keyword>
<evidence type="ECO:0000256" key="1">
    <source>
        <dbReference type="ARBA" id="ARBA00004496"/>
    </source>
</evidence>
<keyword evidence="6 15" id="KW-0436">Ligase</keyword>
<dbReference type="Pfam" id="PF03483">
    <property type="entry name" value="B3_4"/>
    <property type="match status" value="1"/>
</dbReference>
<evidence type="ECO:0000256" key="11">
    <source>
        <dbReference type="ARBA" id="ARBA00022884"/>
    </source>
</evidence>
<dbReference type="GO" id="GO:0005524">
    <property type="term" value="F:ATP binding"/>
    <property type="evidence" value="ECO:0007669"/>
    <property type="project" value="UniProtKB-UniRule"/>
</dbReference>
<dbReference type="SUPFAM" id="SSF50249">
    <property type="entry name" value="Nucleic acid-binding proteins"/>
    <property type="match status" value="1"/>
</dbReference>
<gene>
    <name evidence="15" type="primary">pheT</name>
    <name evidence="20" type="ORF">DNK49_10665</name>
</gene>
<dbReference type="PROSITE" id="PS50886">
    <property type="entry name" value="TRBD"/>
    <property type="match status" value="1"/>
</dbReference>
<reference evidence="20 21" key="1">
    <citation type="submission" date="2018-06" db="EMBL/GenBank/DDBJ databases">
        <title>Azoarcus communis strain SWub3 genome.</title>
        <authorList>
            <person name="Zorraquino Salvo V."/>
            <person name="Toubiana D."/>
            <person name="Blumwald E."/>
        </authorList>
    </citation>
    <scope>NUCLEOTIDE SEQUENCE [LARGE SCALE GENOMIC DNA]</scope>
    <source>
        <strain evidence="20 21">SWub3</strain>
    </source>
</reference>
<evidence type="ECO:0000256" key="16">
    <source>
        <dbReference type="PROSITE-ProRule" id="PRU00209"/>
    </source>
</evidence>
<feature type="domain" description="FDX-ACB" evidence="18">
    <location>
        <begin position="699"/>
        <end position="792"/>
    </location>
</feature>
<dbReference type="InterPro" id="IPR041616">
    <property type="entry name" value="PheRS_beta_core"/>
</dbReference>
<dbReference type="Gene3D" id="2.40.50.140">
    <property type="entry name" value="Nucleic acid-binding proteins"/>
    <property type="match status" value="1"/>
</dbReference>
<dbReference type="FunFam" id="3.30.70.380:FF:000001">
    <property type="entry name" value="Phenylalanine--tRNA ligase beta subunit"/>
    <property type="match status" value="1"/>
</dbReference>
<dbReference type="InterPro" id="IPR045060">
    <property type="entry name" value="Phe-tRNA-ligase_IIc_bsu"/>
</dbReference>
<keyword evidence="10 15" id="KW-0460">Magnesium</keyword>
<dbReference type="PANTHER" id="PTHR10947:SF0">
    <property type="entry name" value="PHENYLALANINE--TRNA LIGASE BETA SUBUNIT"/>
    <property type="match status" value="1"/>
</dbReference>
<keyword evidence="21" id="KW-1185">Reference proteome</keyword>
<dbReference type="Proteomes" id="UP000248259">
    <property type="component" value="Unassembled WGS sequence"/>
</dbReference>
<evidence type="ECO:0000256" key="13">
    <source>
        <dbReference type="ARBA" id="ARBA00023146"/>
    </source>
</evidence>
<dbReference type="AlphaFoldDB" id="A0A323UVW4"/>
<evidence type="ECO:0000256" key="10">
    <source>
        <dbReference type="ARBA" id="ARBA00022842"/>
    </source>
</evidence>
<dbReference type="PANTHER" id="PTHR10947">
    <property type="entry name" value="PHENYLALANYL-TRNA SYNTHETASE BETA CHAIN AND LEUCINE-RICH REPEAT-CONTAINING PROTEIN 47"/>
    <property type="match status" value="1"/>
</dbReference>
<keyword evidence="9 15" id="KW-0067">ATP-binding</keyword>
<dbReference type="SUPFAM" id="SSF46955">
    <property type="entry name" value="Putative DNA-binding domain"/>
    <property type="match status" value="1"/>
</dbReference>
<evidence type="ECO:0000256" key="6">
    <source>
        <dbReference type="ARBA" id="ARBA00022598"/>
    </source>
</evidence>
<feature type="binding site" evidence="15">
    <location>
        <position position="454"/>
    </location>
    <ligand>
        <name>Mg(2+)</name>
        <dbReference type="ChEBI" id="CHEBI:18420"/>
        <note>shared with alpha subunit</note>
    </ligand>
</feature>
<evidence type="ECO:0000256" key="2">
    <source>
        <dbReference type="ARBA" id="ARBA00008653"/>
    </source>
</evidence>
<evidence type="ECO:0000259" key="17">
    <source>
        <dbReference type="PROSITE" id="PS50886"/>
    </source>
</evidence>
<feature type="binding site" evidence="15">
    <location>
        <position position="460"/>
    </location>
    <ligand>
        <name>Mg(2+)</name>
        <dbReference type="ChEBI" id="CHEBI:18420"/>
        <note>shared with alpha subunit</note>
    </ligand>
</feature>
<dbReference type="Pfam" id="PF01588">
    <property type="entry name" value="tRNA_bind"/>
    <property type="match status" value="1"/>
</dbReference>
<dbReference type="Gene3D" id="3.30.70.380">
    <property type="entry name" value="Ferrodoxin-fold anticodon-binding domain"/>
    <property type="match status" value="1"/>
</dbReference>
<dbReference type="InterPro" id="IPR009061">
    <property type="entry name" value="DNA-bd_dom_put_sf"/>
</dbReference>
<name>A0A323UVW4_9RHOO</name>
<feature type="domain" description="TRNA-binding" evidence="17">
    <location>
        <begin position="39"/>
        <end position="148"/>
    </location>
</feature>
<dbReference type="Gene3D" id="3.50.40.10">
    <property type="entry name" value="Phenylalanyl-trna Synthetase, Chain B, domain 3"/>
    <property type="match status" value="1"/>
</dbReference>
<comment type="catalytic activity">
    <reaction evidence="14 15">
        <text>tRNA(Phe) + L-phenylalanine + ATP = L-phenylalanyl-tRNA(Phe) + AMP + diphosphate + H(+)</text>
        <dbReference type="Rhea" id="RHEA:19413"/>
        <dbReference type="Rhea" id="RHEA-COMP:9668"/>
        <dbReference type="Rhea" id="RHEA-COMP:9699"/>
        <dbReference type="ChEBI" id="CHEBI:15378"/>
        <dbReference type="ChEBI" id="CHEBI:30616"/>
        <dbReference type="ChEBI" id="CHEBI:33019"/>
        <dbReference type="ChEBI" id="CHEBI:58095"/>
        <dbReference type="ChEBI" id="CHEBI:78442"/>
        <dbReference type="ChEBI" id="CHEBI:78531"/>
        <dbReference type="ChEBI" id="CHEBI:456215"/>
        <dbReference type="EC" id="6.1.1.20"/>
    </reaction>
</comment>
<feature type="domain" description="B5" evidence="19">
    <location>
        <begin position="401"/>
        <end position="476"/>
    </location>
</feature>
<keyword evidence="5 16" id="KW-0820">tRNA-binding</keyword>
<evidence type="ECO:0000256" key="9">
    <source>
        <dbReference type="ARBA" id="ARBA00022840"/>
    </source>
</evidence>
<dbReference type="GO" id="GO:0000287">
    <property type="term" value="F:magnesium ion binding"/>
    <property type="evidence" value="ECO:0007669"/>
    <property type="project" value="UniProtKB-UniRule"/>
</dbReference>
<keyword evidence="11 16" id="KW-0694">RNA-binding</keyword>
<dbReference type="SMART" id="SM00873">
    <property type="entry name" value="B3_4"/>
    <property type="match status" value="1"/>
</dbReference>
<dbReference type="GO" id="GO:0004826">
    <property type="term" value="F:phenylalanine-tRNA ligase activity"/>
    <property type="evidence" value="ECO:0007669"/>
    <property type="project" value="UniProtKB-UniRule"/>
</dbReference>
<dbReference type="OrthoDB" id="9805455at2"/>
<dbReference type="FunFam" id="3.50.40.10:FF:000001">
    <property type="entry name" value="Phenylalanine--tRNA ligase beta subunit"/>
    <property type="match status" value="1"/>
</dbReference>
<dbReference type="InterPro" id="IPR002547">
    <property type="entry name" value="tRNA-bd_dom"/>
</dbReference>
<organism evidence="20 21">
    <name type="scientific">Parazoarcus communis SWub3 = DSM 12120</name>
    <dbReference type="NCBI Taxonomy" id="1121029"/>
    <lineage>
        <taxon>Bacteria</taxon>
        <taxon>Pseudomonadati</taxon>
        <taxon>Pseudomonadota</taxon>
        <taxon>Betaproteobacteria</taxon>
        <taxon>Rhodocyclales</taxon>
        <taxon>Zoogloeaceae</taxon>
        <taxon>Parazoarcus</taxon>
    </lineage>
</organism>
<feature type="binding site" evidence="15">
    <location>
        <position position="463"/>
    </location>
    <ligand>
        <name>Mg(2+)</name>
        <dbReference type="ChEBI" id="CHEBI:18420"/>
        <note>shared with alpha subunit</note>
    </ligand>
</feature>